<gene>
    <name evidence="2" type="primary">LOC100838553</name>
    <name evidence="1" type="ORF">BRADI_1g58690v3</name>
</gene>
<dbReference type="EMBL" id="CM000880">
    <property type="protein sequence ID" value="KQK21095.1"/>
    <property type="molecule type" value="Genomic_DNA"/>
</dbReference>
<keyword evidence="3" id="KW-1185">Reference proteome</keyword>
<dbReference type="RefSeq" id="XP_010228434.1">
    <property type="nucleotide sequence ID" value="XM_010230132.3"/>
</dbReference>
<sequence length="366" mass="41578">MVPPRRVPPVALTCKMSWFLWLSRVRRRRAKNQNTRARKRNTRAAAAVTLEEIRALPPSATRPSYPRVLLQGARSIKEAQPWNCVMCGYVNELTPHLLYNLPAFQCTGCGADPREGDTDFGFSFADLDFNNVCPIGHVKQQKPGECIANALVSSVEINNRIMMTILEQPPIKKGPILDIEDLNFKYKKKWREEGKPEMKDYNGHSFLTMIRVFQTDGVKEMVVTHEDTTKLHKISDWDWINGDDFVAISSALADGYPLVFGFLVGEKVAYLEPGEIYMPPPEDSVSDDGERKPERHFAVLVGAHQEKKVKFFYFLNCWDEEFCKRSNNEGDGIRGGVGAISADGLCFGPVQIFRFNERKTQEVQQQ</sequence>
<accession>I1H457</accession>
<dbReference type="InterPro" id="IPR038765">
    <property type="entry name" value="Papain-like_cys_pep_sf"/>
</dbReference>
<reference evidence="1 2" key="1">
    <citation type="journal article" date="2010" name="Nature">
        <title>Genome sequencing and analysis of the model grass Brachypodium distachyon.</title>
        <authorList>
            <consortium name="International Brachypodium Initiative"/>
        </authorList>
    </citation>
    <scope>NUCLEOTIDE SEQUENCE [LARGE SCALE GENOMIC DNA]</scope>
    <source>
        <strain evidence="1">Bd21</strain>
        <strain evidence="2">cv. Bd21</strain>
    </source>
</reference>
<protein>
    <recommendedName>
        <fullName evidence="4">Peptidase C1A papain C-terminal domain-containing protein</fullName>
    </recommendedName>
</protein>
<evidence type="ECO:0008006" key="4">
    <source>
        <dbReference type="Google" id="ProtNLM"/>
    </source>
</evidence>
<dbReference type="RefSeq" id="XP_010228433.1">
    <property type="nucleotide sequence ID" value="XM_010230131.3"/>
</dbReference>
<evidence type="ECO:0000313" key="3">
    <source>
        <dbReference type="Proteomes" id="UP000008810"/>
    </source>
</evidence>
<dbReference type="Proteomes" id="UP000008810">
    <property type="component" value="Chromosome 1"/>
</dbReference>
<proteinExistence type="predicted"/>
<dbReference type="AlphaFoldDB" id="I1H457"/>
<dbReference type="EnsemblPlants" id="KQK21095">
    <property type="protein sequence ID" value="KQK21095"/>
    <property type="gene ID" value="BRADI_1g58690v3"/>
</dbReference>
<dbReference type="HOGENOM" id="CLU_757276_0_0_1"/>
<name>I1H457_BRADI</name>
<dbReference type="OrthoDB" id="689644at2759"/>
<dbReference type="OMA" id="GNECMAN"/>
<dbReference type="eggNOG" id="ENOG502R47H">
    <property type="taxonomic scope" value="Eukaryota"/>
</dbReference>
<evidence type="ECO:0000313" key="1">
    <source>
        <dbReference type="EMBL" id="KQK21095.1"/>
    </source>
</evidence>
<dbReference type="KEGG" id="bdi:100838553"/>
<dbReference type="Gene3D" id="3.90.70.10">
    <property type="entry name" value="Cysteine proteinases"/>
    <property type="match status" value="1"/>
</dbReference>
<dbReference type="Gramene" id="KQK21095">
    <property type="protein sequence ID" value="KQK21095"/>
    <property type="gene ID" value="BRADI_1g58690v3"/>
</dbReference>
<dbReference type="GeneID" id="100838553"/>
<evidence type="ECO:0000313" key="2">
    <source>
        <dbReference type="EnsemblPlants" id="KQK21095"/>
    </source>
</evidence>
<organism evidence="1">
    <name type="scientific">Brachypodium distachyon</name>
    <name type="common">Purple false brome</name>
    <name type="synonym">Trachynia distachya</name>
    <dbReference type="NCBI Taxonomy" id="15368"/>
    <lineage>
        <taxon>Eukaryota</taxon>
        <taxon>Viridiplantae</taxon>
        <taxon>Streptophyta</taxon>
        <taxon>Embryophyta</taxon>
        <taxon>Tracheophyta</taxon>
        <taxon>Spermatophyta</taxon>
        <taxon>Magnoliopsida</taxon>
        <taxon>Liliopsida</taxon>
        <taxon>Poales</taxon>
        <taxon>Poaceae</taxon>
        <taxon>BOP clade</taxon>
        <taxon>Pooideae</taxon>
        <taxon>Stipodae</taxon>
        <taxon>Brachypodieae</taxon>
        <taxon>Brachypodium</taxon>
    </lineage>
</organism>
<reference evidence="1" key="2">
    <citation type="submission" date="2017-06" db="EMBL/GenBank/DDBJ databases">
        <title>WGS assembly of Brachypodium distachyon.</title>
        <authorList>
            <consortium name="The International Brachypodium Initiative"/>
            <person name="Lucas S."/>
            <person name="Harmon-Smith M."/>
            <person name="Lail K."/>
            <person name="Tice H."/>
            <person name="Grimwood J."/>
            <person name="Bruce D."/>
            <person name="Barry K."/>
            <person name="Shu S."/>
            <person name="Lindquist E."/>
            <person name="Wang M."/>
            <person name="Pitluck S."/>
            <person name="Vogel J.P."/>
            <person name="Garvin D.F."/>
            <person name="Mockler T.C."/>
            <person name="Schmutz J."/>
            <person name="Rokhsar D."/>
            <person name="Bevan M.W."/>
        </authorList>
    </citation>
    <scope>NUCLEOTIDE SEQUENCE</scope>
    <source>
        <strain evidence="1">Bd21</strain>
    </source>
</reference>
<reference evidence="2" key="3">
    <citation type="submission" date="2018-08" db="UniProtKB">
        <authorList>
            <consortium name="EnsemblPlants"/>
        </authorList>
    </citation>
    <scope>IDENTIFICATION</scope>
    <source>
        <strain evidence="2">cv. Bd21</strain>
    </source>
</reference>
<dbReference type="SUPFAM" id="SSF54001">
    <property type="entry name" value="Cysteine proteinases"/>
    <property type="match status" value="1"/>
</dbReference>